<dbReference type="CDD" id="cd04886">
    <property type="entry name" value="ACT_ThrD-II-like"/>
    <property type="match status" value="1"/>
</dbReference>
<gene>
    <name evidence="2" type="ORF">PXEA_LOCUS7904</name>
</gene>
<name>A0A448WL38_9PLAT</name>
<feature type="domain" description="ACT" evidence="1">
    <location>
        <begin position="9"/>
        <end position="87"/>
    </location>
</feature>
<evidence type="ECO:0000313" key="2">
    <source>
        <dbReference type="EMBL" id="VEL14464.1"/>
    </source>
</evidence>
<proteinExistence type="predicted"/>
<dbReference type="Gene3D" id="3.30.70.260">
    <property type="match status" value="1"/>
</dbReference>
<evidence type="ECO:0000313" key="3">
    <source>
        <dbReference type="Proteomes" id="UP000784294"/>
    </source>
</evidence>
<dbReference type="EMBL" id="CAAALY010021236">
    <property type="protein sequence ID" value="VEL14464.1"/>
    <property type="molecule type" value="Genomic_DNA"/>
</dbReference>
<accession>A0A448WL38</accession>
<dbReference type="SUPFAM" id="SSF55021">
    <property type="entry name" value="ACT-like"/>
    <property type="match status" value="1"/>
</dbReference>
<keyword evidence="3" id="KW-1185">Reference proteome</keyword>
<dbReference type="InterPro" id="IPR002912">
    <property type="entry name" value="ACT_dom"/>
</dbReference>
<dbReference type="PROSITE" id="PS51671">
    <property type="entry name" value="ACT"/>
    <property type="match status" value="1"/>
</dbReference>
<sequence>MAFEGRMVRFTVIVSDRPGGINELTRLLYKLGVSIKDIMHERAWVTSDIFNVQVVVVCETRDSDHANELERELRSRYDHLMWGPPRF</sequence>
<protein>
    <recommendedName>
        <fullName evidence="1">ACT domain-containing protein</fullName>
    </recommendedName>
</protein>
<evidence type="ECO:0000259" key="1">
    <source>
        <dbReference type="PROSITE" id="PS51671"/>
    </source>
</evidence>
<dbReference type="Proteomes" id="UP000784294">
    <property type="component" value="Unassembled WGS sequence"/>
</dbReference>
<dbReference type="Pfam" id="PF01842">
    <property type="entry name" value="ACT"/>
    <property type="match status" value="1"/>
</dbReference>
<reference evidence="2" key="1">
    <citation type="submission" date="2018-11" db="EMBL/GenBank/DDBJ databases">
        <authorList>
            <consortium name="Pathogen Informatics"/>
        </authorList>
    </citation>
    <scope>NUCLEOTIDE SEQUENCE</scope>
</reference>
<dbReference type="AlphaFoldDB" id="A0A448WL38"/>
<organism evidence="2 3">
    <name type="scientific">Protopolystoma xenopodis</name>
    <dbReference type="NCBI Taxonomy" id="117903"/>
    <lineage>
        <taxon>Eukaryota</taxon>
        <taxon>Metazoa</taxon>
        <taxon>Spiralia</taxon>
        <taxon>Lophotrochozoa</taxon>
        <taxon>Platyhelminthes</taxon>
        <taxon>Monogenea</taxon>
        <taxon>Polyopisthocotylea</taxon>
        <taxon>Polystomatidea</taxon>
        <taxon>Polystomatidae</taxon>
        <taxon>Protopolystoma</taxon>
    </lineage>
</organism>
<dbReference type="OrthoDB" id="4418812at2759"/>
<dbReference type="InterPro" id="IPR044561">
    <property type="entry name" value="ACT_ThrD-II-like"/>
</dbReference>
<dbReference type="InterPro" id="IPR045865">
    <property type="entry name" value="ACT-like_dom_sf"/>
</dbReference>
<comment type="caution">
    <text evidence="2">The sequence shown here is derived from an EMBL/GenBank/DDBJ whole genome shotgun (WGS) entry which is preliminary data.</text>
</comment>